<protein>
    <submittedName>
        <fullName evidence="1">L-aminopeptidase/D-esterase-like protein</fullName>
    </submittedName>
</protein>
<evidence type="ECO:0000313" key="3">
    <source>
        <dbReference type="Proteomes" id="UP000184395"/>
    </source>
</evidence>
<evidence type="ECO:0000313" key="4">
    <source>
        <dbReference type="Proteomes" id="UP001264340"/>
    </source>
</evidence>
<dbReference type="Proteomes" id="UP001264340">
    <property type="component" value="Unassembled WGS sequence"/>
</dbReference>
<keyword evidence="4" id="KW-1185">Reference proteome</keyword>
<sequence length="54" mass="4954">MAVAGTIGAMQGMAAQGSAGALGAAQATLQLSLAGALANVVKGMGQAVQSGTGH</sequence>
<accession>A0A1M6MRE3</accession>
<reference evidence="2 3" key="1">
    <citation type="submission" date="2016-11" db="EMBL/GenBank/DDBJ databases">
        <authorList>
            <person name="Jaros S."/>
            <person name="Januszkiewicz K."/>
            <person name="Wedrychowicz H."/>
        </authorList>
    </citation>
    <scope>NUCLEOTIDE SEQUENCE [LARGE SCALE GENOMIC DNA]</scope>
    <source>
        <strain evidence="2 3">LMG 20594</strain>
    </source>
</reference>
<name>A0A1M6MRE3_9BURK</name>
<evidence type="ECO:0000313" key="1">
    <source>
        <dbReference type="EMBL" id="MDR6409142.1"/>
    </source>
</evidence>
<reference evidence="1 4" key="2">
    <citation type="submission" date="2023-07" db="EMBL/GenBank/DDBJ databases">
        <title>Sorghum-associated microbial communities from plants grown in Nebraska, USA.</title>
        <authorList>
            <person name="Schachtman D."/>
        </authorList>
    </citation>
    <scope>NUCLEOTIDE SEQUENCE [LARGE SCALE GENOMIC DNA]</scope>
    <source>
        <strain evidence="1 4">DS1316</strain>
    </source>
</reference>
<dbReference type="EMBL" id="FRAB01000008">
    <property type="protein sequence ID" value="SHJ85950.1"/>
    <property type="molecule type" value="Genomic_DNA"/>
</dbReference>
<proteinExistence type="predicted"/>
<dbReference type="STRING" id="169427.SAMN05192548_100859"/>
<dbReference type="AlphaFoldDB" id="A0A1M6MRE3"/>
<dbReference type="EMBL" id="JAVDRP010000004">
    <property type="protein sequence ID" value="MDR6409142.1"/>
    <property type="molecule type" value="Genomic_DNA"/>
</dbReference>
<organism evidence="2 3">
    <name type="scientific">Paraburkholderia terricola</name>
    <dbReference type="NCBI Taxonomy" id="169427"/>
    <lineage>
        <taxon>Bacteria</taxon>
        <taxon>Pseudomonadati</taxon>
        <taxon>Pseudomonadota</taxon>
        <taxon>Betaproteobacteria</taxon>
        <taxon>Burkholderiales</taxon>
        <taxon>Burkholderiaceae</taxon>
        <taxon>Paraburkholderia</taxon>
    </lineage>
</organism>
<dbReference type="Proteomes" id="UP000184395">
    <property type="component" value="Unassembled WGS sequence"/>
</dbReference>
<evidence type="ECO:0000313" key="2">
    <source>
        <dbReference type="EMBL" id="SHJ85950.1"/>
    </source>
</evidence>
<gene>
    <name evidence="1" type="ORF">J2804_002546</name>
    <name evidence="2" type="ORF">SAMN05192548_100859</name>
</gene>